<accession>A2FN42</accession>
<dbReference type="SUPFAM" id="SSF56112">
    <property type="entry name" value="Protein kinase-like (PK-like)"/>
    <property type="match status" value="1"/>
</dbReference>
<evidence type="ECO:0000313" key="6">
    <source>
        <dbReference type="EMBL" id="EAX93684.1"/>
    </source>
</evidence>
<keyword evidence="7" id="KW-1185">Reference proteome</keyword>
<dbReference type="SMR" id="A2FN42"/>
<keyword evidence="6" id="KW-0418">Kinase</keyword>
<dbReference type="PROSITE" id="PS00107">
    <property type="entry name" value="PROTEIN_KINASE_ATP"/>
    <property type="match status" value="1"/>
</dbReference>
<feature type="domain" description="Protein kinase" evidence="5">
    <location>
        <begin position="194"/>
        <end position="450"/>
    </location>
</feature>
<organism evidence="6 7">
    <name type="scientific">Trichomonas vaginalis (strain ATCC PRA-98 / G3)</name>
    <dbReference type="NCBI Taxonomy" id="412133"/>
    <lineage>
        <taxon>Eukaryota</taxon>
        <taxon>Metamonada</taxon>
        <taxon>Parabasalia</taxon>
        <taxon>Trichomonadida</taxon>
        <taxon>Trichomonadidae</taxon>
        <taxon>Trichomonas</taxon>
    </lineage>
</organism>
<evidence type="ECO:0000259" key="5">
    <source>
        <dbReference type="PROSITE" id="PS50011"/>
    </source>
</evidence>
<dbReference type="InterPro" id="IPR011009">
    <property type="entry name" value="Kinase-like_dom_sf"/>
</dbReference>
<dbReference type="InterPro" id="IPR001245">
    <property type="entry name" value="Ser-Thr/Tyr_kinase_cat_dom"/>
</dbReference>
<keyword evidence="1" id="KW-0723">Serine/threonine-protein kinase</keyword>
<dbReference type="InParanoid" id="A2FN42"/>
<reference evidence="6" key="1">
    <citation type="submission" date="2006-10" db="EMBL/GenBank/DDBJ databases">
        <authorList>
            <person name="Amadeo P."/>
            <person name="Zhao Q."/>
            <person name="Wortman J."/>
            <person name="Fraser-Liggett C."/>
            <person name="Carlton J."/>
        </authorList>
    </citation>
    <scope>NUCLEOTIDE SEQUENCE</scope>
    <source>
        <strain evidence="6">G3</strain>
    </source>
</reference>
<dbReference type="VEuPathDB" id="TrichDB:TVAG_104030"/>
<evidence type="ECO:0000256" key="3">
    <source>
        <dbReference type="ARBA" id="ARBA00022840"/>
    </source>
</evidence>
<dbReference type="PANTHER" id="PTHR44329">
    <property type="entry name" value="SERINE/THREONINE-PROTEIN KINASE TNNI3K-RELATED"/>
    <property type="match status" value="1"/>
</dbReference>
<dbReference type="InterPro" id="IPR051681">
    <property type="entry name" value="Ser/Thr_Kinases-Pseudokinases"/>
</dbReference>
<dbReference type="InterPro" id="IPR017441">
    <property type="entry name" value="Protein_kinase_ATP_BS"/>
</dbReference>
<evidence type="ECO:0000256" key="2">
    <source>
        <dbReference type="ARBA" id="ARBA00022741"/>
    </source>
</evidence>
<evidence type="ECO:0000313" key="7">
    <source>
        <dbReference type="Proteomes" id="UP000001542"/>
    </source>
</evidence>
<dbReference type="eggNOG" id="KOG0192">
    <property type="taxonomic scope" value="Eukaryota"/>
</dbReference>
<sequence length="1000" mass="113834">MSGTSLPLNMPEWKEYFKYLESSIETAMDESSYGINKFLVIREEMEKCYKGMIAKSKNLLTITEVPFLLEFVKTGSAFLALILKYQNPNWIKHILFKPLSTQYTELAQIYTSFSTSAAFLENTSFIDIDKLQHAHNLDLIMLEQSITSYLSKQPKQSKITDELNFVVNKIHQILRPPAESKTSESQGIINHSEFTKQEQIGAGAYAKVFKAIFNATNETIAIKELTRIDMPPRKLFTLKREINCLMNLNHPNCIKFYGVTVIPPFSIITKFIPHGSLYDLLVNNPDDLTPLRRMKIAIGITRGLEYLDLVHVLHRDIKPQNILIDENDHAVLCDFGLSRSFGPKMTAELGTIAYMAPELMGNSFTSYDSSCDTYSFGILLYDLLMGPAKYMQMFPVQIAMRVLKEKYRPELPNDNHSFCELITQCWSQNPRKRPKMSVIRKKLEDGSAILEGTDYEQLKQWISETMPQHQAALNHAMEVIEARDKSLIDKIHTMNPIDPTAPIVLQKLFQSEIPISLQLLDDIFNLINQTKSEEVSSIAGDILKVLLTKDDIEKYVTWDQIFDRCLEVSKNSPDLSLECVRSFAERFEDPMPQLAKIANLPSSHFSIDVIEIILNSDEEKLNPISVMDLFAQKDVNFLTSLFRAVLNVFGPLDNLMPYATNLPPLLAIYLASLAKRARTDWQGVSKLLNTSLITSDDKDSDEMSNSMSTQITSFYEGEESQLCTSLEEIFNALQSIRLEQVSEYSADLIILCLIGKCTDFVKIHLYSICAVSGYYKDHDVSDEVWRTVLFGLDYPETTASSISVIMNVQADSDSEIVNNVWQKLIDVFKQTKDSIYEDPIIRMCQQSNEFEVNELTTALLTDFQKNVQQNVRIASSYSGKQVYTLGRDELWLSLMKVIPKCEFQIAKIIGDFLVSVYEQADIGVNADFIATALNFVYKEDVPFETAKPFLDVICKLCNQRNVLVFCAKRHLGEYIKQLPWKYPDVPGVPVIINKFLSVIA</sequence>
<dbReference type="GO" id="GO:0004674">
    <property type="term" value="F:protein serine/threonine kinase activity"/>
    <property type="evidence" value="ECO:0007669"/>
    <property type="project" value="UniProtKB-KW"/>
</dbReference>
<feature type="binding site" evidence="4">
    <location>
        <position position="223"/>
    </location>
    <ligand>
        <name>ATP</name>
        <dbReference type="ChEBI" id="CHEBI:30616"/>
    </ligand>
</feature>
<dbReference type="KEGG" id="tva:4751407"/>
<dbReference type="GO" id="GO:0005524">
    <property type="term" value="F:ATP binding"/>
    <property type="evidence" value="ECO:0007669"/>
    <property type="project" value="UniProtKB-UniRule"/>
</dbReference>
<gene>
    <name evidence="6" type="ORF">TVAG_104030</name>
</gene>
<evidence type="ECO:0000256" key="4">
    <source>
        <dbReference type="PROSITE-ProRule" id="PRU10141"/>
    </source>
</evidence>
<dbReference type="VEuPathDB" id="TrichDB:TVAGG3_0043930"/>
<keyword evidence="3 4" id="KW-0067">ATP-binding</keyword>
<dbReference type="STRING" id="5722.A2FN42"/>
<dbReference type="Proteomes" id="UP000001542">
    <property type="component" value="Unassembled WGS sequence"/>
</dbReference>
<dbReference type="InterPro" id="IPR000719">
    <property type="entry name" value="Prot_kinase_dom"/>
</dbReference>
<evidence type="ECO:0000256" key="1">
    <source>
        <dbReference type="ARBA" id="ARBA00022527"/>
    </source>
</evidence>
<name>A2FN42_TRIV3</name>
<dbReference type="Pfam" id="PF07714">
    <property type="entry name" value="PK_Tyr_Ser-Thr"/>
    <property type="match status" value="1"/>
</dbReference>
<dbReference type="CDD" id="cd13999">
    <property type="entry name" value="STKc_MAP3K-like"/>
    <property type="match status" value="1"/>
</dbReference>
<dbReference type="EMBL" id="DS113898">
    <property type="protein sequence ID" value="EAX93684.1"/>
    <property type="molecule type" value="Genomic_DNA"/>
</dbReference>
<dbReference type="PANTHER" id="PTHR44329:SF214">
    <property type="entry name" value="PROTEIN KINASE DOMAIN-CONTAINING PROTEIN"/>
    <property type="match status" value="1"/>
</dbReference>
<dbReference type="Gene3D" id="1.10.510.10">
    <property type="entry name" value="Transferase(Phosphotransferase) domain 1"/>
    <property type="match status" value="1"/>
</dbReference>
<keyword evidence="6" id="KW-0808">Transferase</keyword>
<dbReference type="SMART" id="SM00220">
    <property type="entry name" value="S_TKc"/>
    <property type="match status" value="1"/>
</dbReference>
<dbReference type="PROSITE" id="PS00108">
    <property type="entry name" value="PROTEIN_KINASE_ST"/>
    <property type="match status" value="1"/>
</dbReference>
<dbReference type="AlphaFoldDB" id="A2FN42"/>
<reference evidence="6" key="2">
    <citation type="journal article" date="2007" name="Science">
        <title>Draft genome sequence of the sexually transmitted pathogen Trichomonas vaginalis.</title>
        <authorList>
            <person name="Carlton J.M."/>
            <person name="Hirt R.P."/>
            <person name="Silva J.C."/>
            <person name="Delcher A.L."/>
            <person name="Schatz M."/>
            <person name="Zhao Q."/>
            <person name="Wortman J.R."/>
            <person name="Bidwell S.L."/>
            <person name="Alsmark U.C.M."/>
            <person name="Besteiro S."/>
            <person name="Sicheritz-Ponten T."/>
            <person name="Noel C.J."/>
            <person name="Dacks J.B."/>
            <person name="Foster P.G."/>
            <person name="Simillion C."/>
            <person name="Van de Peer Y."/>
            <person name="Miranda-Saavedra D."/>
            <person name="Barton G.J."/>
            <person name="Westrop G.D."/>
            <person name="Mueller S."/>
            <person name="Dessi D."/>
            <person name="Fiori P.L."/>
            <person name="Ren Q."/>
            <person name="Paulsen I."/>
            <person name="Zhang H."/>
            <person name="Bastida-Corcuera F.D."/>
            <person name="Simoes-Barbosa A."/>
            <person name="Brown M.T."/>
            <person name="Hayes R.D."/>
            <person name="Mukherjee M."/>
            <person name="Okumura C.Y."/>
            <person name="Schneider R."/>
            <person name="Smith A.J."/>
            <person name="Vanacova S."/>
            <person name="Villalvazo M."/>
            <person name="Haas B.J."/>
            <person name="Pertea M."/>
            <person name="Feldblyum T.V."/>
            <person name="Utterback T.R."/>
            <person name="Shu C.L."/>
            <person name="Osoegawa K."/>
            <person name="de Jong P.J."/>
            <person name="Hrdy I."/>
            <person name="Horvathova L."/>
            <person name="Zubacova Z."/>
            <person name="Dolezal P."/>
            <person name="Malik S.B."/>
            <person name="Logsdon J.M. Jr."/>
            <person name="Henze K."/>
            <person name="Gupta A."/>
            <person name="Wang C.C."/>
            <person name="Dunne R.L."/>
            <person name="Upcroft J.A."/>
            <person name="Upcroft P."/>
            <person name="White O."/>
            <person name="Salzberg S.L."/>
            <person name="Tang P."/>
            <person name="Chiu C.-H."/>
            <person name="Lee Y.-S."/>
            <person name="Embley T.M."/>
            <person name="Coombs G.H."/>
            <person name="Mottram J.C."/>
            <person name="Tachezy J."/>
            <person name="Fraser-Liggett C.M."/>
            <person name="Johnson P.J."/>
        </authorList>
    </citation>
    <scope>NUCLEOTIDE SEQUENCE [LARGE SCALE GENOMIC DNA]</scope>
    <source>
        <strain evidence="6">G3</strain>
    </source>
</reference>
<dbReference type="InterPro" id="IPR008271">
    <property type="entry name" value="Ser/Thr_kinase_AS"/>
</dbReference>
<dbReference type="PROSITE" id="PS50011">
    <property type="entry name" value="PROTEIN_KINASE_DOM"/>
    <property type="match status" value="1"/>
</dbReference>
<keyword evidence="2 4" id="KW-0547">Nucleotide-binding</keyword>
<protein>
    <submittedName>
        <fullName evidence="6">TKL family protein kinase</fullName>
    </submittedName>
</protein>
<proteinExistence type="predicted"/>
<dbReference type="RefSeq" id="XP_001306614.1">
    <property type="nucleotide sequence ID" value="XM_001306613.1"/>
</dbReference>
<dbReference type="OrthoDB" id="6718656at2759"/>